<accession>L5L6U8</accession>
<feature type="compositionally biased region" description="Low complexity" evidence="1">
    <location>
        <begin position="15"/>
        <end position="44"/>
    </location>
</feature>
<reference evidence="3" key="1">
    <citation type="journal article" date="2013" name="Science">
        <title>Comparative analysis of bat genomes provides insight into the evolution of flight and immunity.</title>
        <authorList>
            <person name="Zhang G."/>
            <person name="Cowled C."/>
            <person name="Shi Z."/>
            <person name="Huang Z."/>
            <person name="Bishop-Lilly K.A."/>
            <person name="Fang X."/>
            <person name="Wynne J.W."/>
            <person name="Xiong Z."/>
            <person name="Baker M.L."/>
            <person name="Zhao W."/>
            <person name="Tachedjian M."/>
            <person name="Zhu Y."/>
            <person name="Zhou P."/>
            <person name="Jiang X."/>
            <person name="Ng J."/>
            <person name="Yang L."/>
            <person name="Wu L."/>
            <person name="Xiao J."/>
            <person name="Feng Y."/>
            <person name="Chen Y."/>
            <person name="Sun X."/>
            <person name="Zhang Y."/>
            <person name="Marsh G.A."/>
            <person name="Crameri G."/>
            <person name="Broder C.C."/>
            <person name="Frey K.G."/>
            <person name="Wang L.F."/>
            <person name="Wang J."/>
        </authorList>
    </citation>
    <scope>NUCLEOTIDE SEQUENCE [LARGE SCALE GENOMIC DNA]</scope>
</reference>
<evidence type="ECO:0000313" key="2">
    <source>
        <dbReference type="EMBL" id="ELK18981.1"/>
    </source>
</evidence>
<evidence type="ECO:0000313" key="3">
    <source>
        <dbReference type="Proteomes" id="UP000010552"/>
    </source>
</evidence>
<keyword evidence="3" id="KW-1185">Reference proteome</keyword>
<proteinExistence type="predicted"/>
<evidence type="ECO:0000256" key="1">
    <source>
        <dbReference type="SAM" id="MobiDB-lite"/>
    </source>
</evidence>
<dbReference type="EMBL" id="KB030275">
    <property type="protein sequence ID" value="ELK18981.1"/>
    <property type="molecule type" value="Genomic_DNA"/>
</dbReference>
<protein>
    <submittedName>
        <fullName evidence="2">Uncharacterized protein</fullName>
    </submittedName>
</protein>
<dbReference type="AlphaFoldDB" id="L5L6U8"/>
<sequence length="73" mass="6973">MAAAGGLPGSRKQAVRGGCAAGTRTGAGGRAARVAGRPGAGRVRSVPADRGSSVLGDSSGEPLLPPTQLVPPV</sequence>
<dbReference type="Proteomes" id="UP000010552">
    <property type="component" value="Unassembled WGS sequence"/>
</dbReference>
<feature type="compositionally biased region" description="Pro residues" evidence="1">
    <location>
        <begin position="63"/>
        <end position="73"/>
    </location>
</feature>
<name>L5L6U8_PTEAL</name>
<organism evidence="2 3">
    <name type="scientific">Pteropus alecto</name>
    <name type="common">Black flying fox</name>
    <dbReference type="NCBI Taxonomy" id="9402"/>
    <lineage>
        <taxon>Eukaryota</taxon>
        <taxon>Metazoa</taxon>
        <taxon>Chordata</taxon>
        <taxon>Craniata</taxon>
        <taxon>Vertebrata</taxon>
        <taxon>Euteleostomi</taxon>
        <taxon>Mammalia</taxon>
        <taxon>Eutheria</taxon>
        <taxon>Laurasiatheria</taxon>
        <taxon>Chiroptera</taxon>
        <taxon>Yinpterochiroptera</taxon>
        <taxon>Pteropodoidea</taxon>
        <taxon>Pteropodidae</taxon>
        <taxon>Pteropodinae</taxon>
        <taxon>Pteropus</taxon>
    </lineage>
</organism>
<feature type="region of interest" description="Disordered" evidence="1">
    <location>
        <begin position="1"/>
        <end position="73"/>
    </location>
</feature>
<gene>
    <name evidence="2" type="ORF">PAL_GLEAN10005066</name>
</gene>
<dbReference type="InParanoid" id="L5L6U8"/>